<dbReference type="RefSeq" id="WP_033674135.1">
    <property type="nucleotide sequence ID" value="NZ_JOTM01000005.1"/>
</dbReference>
<sequence>MFKKRKWGLVGVLASVLIMSACGSEKVNQSYQKPEENKTVSVTVENRNETEAFNSTIENVLKDAHLSFASFNEVRLKPINSLASEEVEKIKKIRRSVPTITKDTMMQKVLPPSAKEWLFKEPPNGEQIKIGGFVAKVSDTKTLNNYDKIVEGLRLDYEGTPEWPNEYLTSSSALAIRYKATVPDNFKIPFGGQNKEEATKMLNGDTSIDFMDVEQKEPFTGNGFTKSKNYVIPEFINKDKLDLHESAELYEINKNGEKLIAVYSEEGKKFISVIK</sequence>
<dbReference type="STRING" id="574375.AZF08_09385"/>
<dbReference type="eggNOG" id="COG3266">
    <property type="taxonomic scope" value="Bacteria"/>
</dbReference>
<dbReference type="Proteomes" id="UP000027778">
    <property type="component" value="Unassembled WGS sequence"/>
</dbReference>
<evidence type="ECO:0000313" key="2">
    <source>
        <dbReference type="EMBL" id="KEK24770.1"/>
    </source>
</evidence>
<dbReference type="EMBL" id="JOTM01000005">
    <property type="protein sequence ID" value="KEK24770.1"/>
    <property type="molecule type" value="Genomic_DNA"/>
</dbReference>
<proteinExistence type="predicted"/>
<feature type="chain" id="PRO_5001692611" description="Lipoprotein" evidence="1">
    <location>
        <begin position="24"/>
        <end position="275"/>
    </location>
</feature>
<accession>A0A073KDV1</accession>
<comment type="caution">
    <text evidence="2">The sequence shown here is derived from an EMBL/GenBank/DDBJ whole genome shotgun (WGS) entry which is preliminary data.</text>
</comment>
<feature type="signal peptide" evidence="1">
    <location>
        <begin position="1"/>
        <end position="23"/>
    </location>
</feature>
<keyword evidence="1" id="KW-0732">Signal</keyword>
<evidence type="ECO:0000256" key="1">
    <source>
        <dbReference type="SAM" id="SignalP"/>
    </source>
</evidence>
<evidence type="ECO:0000313" key="3">
    <source>
        <dbReference type="Proteomes" id="UP000027778"/>
    </source>
</evidence>
<dbReference type="OrthoDB" id="2168558at2"/>
<evidence type="ECO:0008006" key="4">
    <source>
        <dbReference type="Google" id="ProtNLM"/>
    </source>
</evidence>
<dbReference type="AlphaFoldDB" id="A0A073KDV1"/>
<keyword evidence="3" id="KW-1185">Reference proteome</keyword>
<protein>
    <recommendedName>
        <fullName evidence="4">Lipoprotein</fullName>
    </recommendedName>
</protein>
<dbReference type="PROSITE" id="PS51257">
    <property type="entry name" value="PROKAR_LIPOPROTEIN"/>
    <property type="match status" value="1"/>
</dbReference>
<gene>
    <name evidence="2" type="ORF">BAGA_24280</name>
</gene>
<name>A0A073KDV1_9BACI</name>
<reference evidence="2 3" key="1">
    <citation type="submission" date="2014-06" db="EMBL/GenBank/DDBJ databases">
        <title>Draft genome sequence of Bacillus gaemokensis JCM 15801 (MCCC 1A00707).</title>
        <authorList>
            <person name="Lai Q."/>
            <person name="Liu Y."/>
            <person name="Shao Z."/>
        </authorList>
    </citation>
    <scope>NUCLEOTIDE SEQUENCE [LARGE SCALE GENOMIC DNA]</scope>
    <source>
        <strain evidence="2 3">JCM 15801</strain>
    </source>
</reference>
<organism evidence="2 3">
    <name type="scientific">Bacillus gaemokensis</name>
    <dbReference type="NCBI Taxonomy" id="574375"/>
    <lineage>
        <taxon>Bacteria</taxon>
        <taxon>Bacillati</taxon>
        <taxon>Bacillota</taxon>
        <taxon>Bacilli</taxon>
        <taxon>Bacillales</taxon>
        <taxon>Bacillaceae</taxon>
        <taxon>Bacillus</taxon>
        <taxon>Bacillus cereus group</taxon>
    </lineage>
</organism>